<dbReference type="Proteomes" id="UP000026923">
    <property type="component" value="Unassembled WGS sequence"/>
</dbReference>
<comment type="caution">
    <text evidence="2">The sequence shown here is derived from an EMBL/GenBank/DDBJ whole genome shotgun (WGS) entry which is preliminary data.</text>
</comment>
<dbReference type="AlphaFoldDB" id="A0A061JQS8"/>
<organism evidence="2 3">
    <name type="scientific">Stutzerimonas stutzeri KOS6</name>
    <dbReference type="NCBI Taxonomy" id="1218352"/>
    <lineage>
        <taxon>Bacteria</taxon>
        <taxon>Pseudomonadati</taxon>
        <taxon>Pseudomonadota</taxon>
        <taxon>Gammaproteobacteria</taxon>
        <taxon>Pseudomonadales</taxon>
        <taxon>Pseudomonadaceae</taxon>
        <taxon>Stutzerimonas</taxon>
    </lineage>
</organism>
<feature type="region of interest" description="Disordered" evidence="1">
    <location>
        <begin position="238"/>
        <end position="271"/>
    </location>
</feature>
<sequence length="271" mass="30008">MRRSLIMGGAALLVACGQHNTASYTDTAGAPKSAETRALEAGAKLLQGQAPLNAVSAYLNGFHFYNGDMDGQMEAHHYVTRLNEDVMQALIYDGNGRDAKLMGVEYIISARLFRTLPEDEKKLWHSHDYEVKSGTLVAPGLPQVAEQRLMEQVVDTYGKTWHTWHTDRDKELPYGIPALMMGFTADGQLDPALEHARDQRLGVDTQAIRRSRESIPQPTVDPAANAWENGDVIQLQRVRGSGEHRHGDAAGPAEINESGRLQQQQQRSDPR</sequence>
<reference evidence="2 3" key="1">
    <citation type="journal article" date="2013" name="Genome Announc.">
        <title>Draft Genome of the Nitrogen-Fixing Bacterium Pseudomonas stutzeri Strain KOS6 Isolated from Industrial Hydrocarbon Sludge.</title>
        <authorList>
            <person name="Grigoryeva T.V."/>
            <person name="Laikov A.V."/>
            <person name="Naumova R.P."/>
            <person name="Manolov A.I."/>
            <person name="Larin A.K."/>
            <person name="Karpova I.Y."/>
            <person name="Semashko T.A."/>
            <person name="Alexeev D.G."/>
            <person name="Kostryukova E.S."/>
            <person name="Muller R."/>
            <person name="Govorun V.M."/>
        </authorList>
    </citation>
    <scope>NUCLEOTIDE SEQUENCE [LARGE SCALE GENOMIC DNA]</scope>
    <source>
        <strain evidence="2 3">KOS6</strain>
    </source>
</reference>
<dbReference type="PROSITE" id="PS51257">
    <property type="entry name" value="PROKAR_LIPOPROTEIN"/>
    <property type="match status" value="1"/>
</dbReference>
<evidence type="ECO:0000256" key="1">
    <source>
        <dbReference type="SAM" id="MobiDB-lite"/>
    </source>
</evidence>
<dbReference type="Pfam" id="PF06884">
    <property type="entry name" value="DUF1264"/>
    <property type="match status" value="1"/>
</dbReference>
<evidence type="ECO:0008006" key="4">
    <source>
        <dbReference type="Google" id="ProtNLM"/>
    </source>
</evidence>
<dbReference type="EMBL" id="AMCZ02000014">
    <property type="protein sequence ID" value="EWC40973.1"/>
    <property type="molecule type" value="Genomic_DNA"/>
</dbReference>
<name>A0A061JQS8_STUST</name>
<evidence type="ECO:0000313" key="2">
    <source>
        <dbReference type="EMBL" id="EWC40973.1"/>
    </source>
</evidence>
<feature type="compositionally biased region" description="Polar residues" evidence="1">
    <location>
        <begin position="259"/>
        <end position="271"/>
    </location>
</feature>
<dbReference type="OrthoDB" id="254168at2"/>
<dbReference type="eggNOG" id="ENOG502Z9B7">
    <property type="taxonomic scope" value="Bacteria"/>
</dbReference>
<gene>
    <name evidence="2" type="ORF">B597_012370</name>
</gene>
<dbReference type="PANTHER" id="PTHR31360">
    <property type="match status" value="1"/>
</dbReference>
<accession>A0A061JQS8</accession>
<dbReference type="HOGENOM" id="CLU_071931_2_0_6"/>
<proteinExistence type="predicted"/>
<protein>
    <recommendedName>
        <fullName evidence="4">DUF1264 domain-containing protein</fullName>
    </recommendedName>
</protein>
<dbReference type="PANTHER" id="PTHR31360:SF0">
    <property type="entry name" value="OIL BODY-ASSOCIATED PROTEIN 1B"/>
    <property type="match status" value="1"/>
</dbReference>
<dbReference type="RefSeq" id="WP_024162501.1">
    <property type="nucleotide sequence ID" value="NZ_KK020678.1"/>
</dbReference>
<evidence type="ECO:0000313" key="3">
    <source>
        <dbReference type="Proteomes" id="UP000026923"/>
    </source>
</evidence>
<dbReference type="InterPro" id="IPR010686">
    <property type="entry name" value="OBAP-like"/>
</dbReference>